<sequence>MRGQGPDIRTTQCGSRNLRRTEMRRRQHIEIFQTICDRRSGRENSDRTDFWRPEILMNRAVPAADNQ</sequence>
<evidence type="ECO:0000313" key="1">
    <source>
        <dbReference type="EMBL" id="AMD91927.1"/>
    </source>
</evidence>
<keyword evidence="2" id="KW-1185">Reference proteome</keyword>
<organism evidence="1 2">
    <name type="scientific">Desulfomicrobium orale DSM 12838</name>
    <dbReference type="NCBI Taxonomy" id="888061"/>
    <lineage>
        <taxon>Bacteria</taxon>
        <taxon>Pseudomonadati</taxon>
        <taxon>Thermodesulfobacteriota</taxon>
        <taxon>Desulfovibrionia</taxon>
        <taxon>Desulfovibrionales</taxon>
        <taxon>Desulfomicrobiaceae</taxon>
        <taxon>Desulfomicrobium</taxon>
    </lineage>
</organism>
<protein>
    <submittedName>
        <fullName evidence="1">Uncharacterized protein</fullName>
    </submittedName>
</protein>
<dbReference type="STRING" id="888061.AXF15_01530"/>
<evidence type="ECO:0000313" key="2">
    <source>
        <dbReference type="Proteomes" id="UP000063964"/>
    </source>
</evidence>
<name>A0A0X8JNE8_9BACT</name>
<gene>
    <name evidence="1" type="ORF">AXF15_01530</name>
</gene>
<dbReference type="EMBL" id="CP014230">
    <property type="protein sequence ID" value="AMD91927.1"/>
    <property type="molecule type" value="Genomic_DNA"/>
</dbReference>
<reference evidence="2" key="1">
    <citation type="submission" date="2016-02" db="EMBL/GenBank/DDBJ databases">
        <authorList>
            <person name="Holder M.E."/>
            <person name="Ajami N.J."/>
            <person name="Petrosino J.F."/>
        </authorList>
    </citation>
    <scope>NUCLEOTIDE SEQUENCE [LARGE SCALE GENOMIC DNA]</scope>
    <source>
        <strain evidence="2">DSM 12838</strain>
    </source>
</reference>
<dbReference type="Proteomes" id="UP000063964">
    <property type="component" value="Chromosome"/>
</dbReference>
<dbReference type="KEGG" id="doa:AXF15_01530"/>
<proteinExistence type="predicted"/>
<dbReference type="AlphaFoldDB" id="A0A0X8JNE8"/>
<accession>A0A0X8JNE8</accession>